<dbReference type="InterPro" id="IPR052389">
    <property type="entry name" value="Sec_Metab_Biosynth-Assoc"/>
</dbReference>
<dbReference type="OrthoDB" id="2532955at2759"/>
<dbReference type="AlphaFoldDB" id="A0A8T9C2V0"/>
<dbReference type="InterPro" id="IPR049450">
    <property type="entry name" value="ACOT8-like_C"/>
</dbReference>
<organism evidence="3 4">
    <name type="scientific">Lachnellula suecica</name>
    <dbReference type="NCBI Taxonomy" id="602035"/>
    <lineage>
        <taxon>Eukaryota</taxon>
        <taxon>Fungi</taxon>
        <taxon>Dikarya</taxon>
        <taxon>Ascomycota</taxon>
        <taxon>Pezizomycotina</taxon>
        <taxon>Leotiomycetes</taxon>
        <taxon>Helotiales</taxon>
        <taxon>Lachnaceae</taxon>
        <taxon>Lachnellula</taxon>
    </lineage>
</organism>
<dbReference type="Pfam" id="PF13622">
    <property type="entry name" value="4HBT_3"/>
    <property type="match status" value="1"/>
</dbReference>
<keyword evidence="4" id="KW-1185">Reference proteome</keyword>
<evidence type="ECO:0000313" key="4">
    <source>
        <dbReference type="Proteomes" id="UP000469558"/>
    </source>
</evidence>
<reference evidence="3 4" key="1">
    <citation type="submission" date="2018-05" db="EMBL/GenBank/DDBJ databases">
        <title>Genome sequencing and assembly of the regulated plant pathogen Lachnellula willkommii and related sister species for the development of diagnostic species identification markers.</title>
        <authorList>
            <person name="Giroux E."/>
            <person name="Bilodeau G."/>
        </authorList>
    </citation>
    <scope>NUCLEOTIDE SEQUENCE [LARGE SCALE GENOMIC DNA]</scope>
    <source>
        <strain evidence="3 4">CBS 268.59</strain>
    </source>
</reference>
<dbReference type="SUPFAM" id="SSF54637">
    <property type="entry name" value="Thioesterase/thiol ester dehydrase-isomerase"/>
    <property type="match status" value="1"/>
</dbReference>
<feature type="domain" description="Acyl-CoA thioesterase-like C-terminal" evidence="2">
    <location>
        <begin position="189"/>
        <end position="328"/>
    </location>
</feature>
<gene>
    <name evidence="3" type="ORF">LSUE1_G005648</name>
</gene>
<evidence type="ECO:0000259" key="2">
    <source>
        <dbReference type="Pfam" id="PF20789"/>
    </source>
</evidence>
<sequence>MASNERHRDIVPFAEATKVERLGFHTYKVNLNDAFCIGAVPNGGYSASCMLAAAREHLSSRNQPDTLTAHFEYPNRTTSGPAIVAIEDVKLRSGQLSTLHLTLWQGGLLPDSPFFDPSISRRTILACTTHTNLRTFSGITLPTGFSVTSAAELPSPLPDFERLKTQDADEAWEKSVPPRGSDIVQSLGNWGFYMPRYEPLVPGVLDMWIRRSSGEMITQSALPYVVDSFPYNIYAFLLAPELKKLLDAPQNPQEKERKEEANEQRASTWFPTVVKNIEVKMPLPEEGVEWLTVRVTSKQIKDGRFDLDLMVRDVDGEIIALSHHVAMILSIERNTGKKPRSSL</sequence>
<evidence type="ECO:0000313" key="3">
    <source>
        <dbReference type="EMBL" id="TVY78281.1"/>
    </source>
</evidence>
<dbReference type="InterPro" id="IPR049449">
    <property type="entry name" value="TesB_ACOT8-like_N"/>
</dbReference>
<dbReference type="EMBL" id="QGMK01000803">
    <property type="protein sequence ID" value="TVY78281.1"/>
    <property type="molecule type" value="Genomic_DNA"/>
</dbReference>
<dbReference type="InterPro" id="IPR029069">
    <property type="entry name" value="HotDog_dom_sf"/>
</dbReference>
<dbReference type="PANTHER" id="PTHR38110">
    <property type="entry name" value="CHROMOSOME 23, WHOLE GENOME SHOTGUN SEQUENCE"/>
    <property type="match status" value="1"/>
</dbReference>
<accession>A0A8T9C2V0</accession>
<name>A0A8T9C2V0_9HELO</name>
<dbReference type="InterPro" id="IPR042171">
    <property type="entry name" value="Acyl-CoA_hotdog"/>
</dbReference>
<dbReference type="Pfam" id="PF20789">
    <property type="entry name" value="4HBT_3C"/>
    <property type="match status" value="1"/>
</dbReference>
<feature type="domain" description="Acyl-CoA thioesterase-like N-terminal HotDog" evidence="1">
    <location>
        <begin position="34"/>
        <end position="110"/>
    </location>
</feature>
<evidence type="ECO:0008006" key="5">
    <source>
        <dbReference type="Google" id="ProtNLM"/>
    </source>
</evidence>
<dbReference type="PANTHER" id="PTHR38110:SF1">
    <property type="entry name" value="THIOESTERASE DOMAIN-CONTAINING PROTEIN"/>
    <property type="match status" value="1"/>
</dbReference>
<dbReference type="Proteomes" id="UP000469558">
    <property type="component" value="Unassembled WGS sequence"/>
</dbReference>
<evidence type="ECO:0000259" key="1">
    <source>
        <dbReference type="Pfam" id="PF13622"/>
    </source>
</evidence>
<proteinExistence type="predicted"/>
<protein>
    <recommendedName>
        <fullName evidence="5">Thioesterase family protein</fullName>
    </recommendedName>
</protein>
<comment type="caution">
    <text evidence="3">The sequence shown here is derived from an EMBL/GenBank/DDBJ whole genome shotgun (WGS) entry which is preliminary data.</text>
</comment>
<dbReference type="Gene3D" id="2.40.160.210">
    <property type="entry name" value="Acyl-CoA thioesterase, double hotdog domain"/>
    <property type="match status" value="2"/>
</dbReference>